<evidence type="ECO:0000313" key="1">
    <source>
        <dbReference type="EMBL" id="UCQ00298.1"/>
    </source>
</evidence>
<sequence>MRTPVKRYAAAAVVAMGISITPGALRTTPEAQQKIAVWEDCRATPYRDGAGVMTVGCGSTSKVQNRTYGTSEVAARFVTDMQHAENCIRQNFRGDVMPQSAFEAMTDAAFNLGCINLMWYRDKQSRRHRTTIWRHAQAQQWPAMCNRLTDFVNSGGQPVQGLINRRADFKAWCLRDLAEVP</sequence>
<evidence type="ECO:0000313" key="2">
    <source>
        <dbReference type="Proteomes" id="UP000245918"/>
    </source>
</evidence>
<gene>
    <name evidence="1" type="ORF">DCL27_00345</name>
</gene>
<organism evidence="1 2">
    <name type="scientific">Edwardsiella tarda ATCC 15947 = NBRC 105688</name>
    <dbReference type="NCBI Taxonomy" id="667121"/>
    <lineage>
        <taxon>Bacteria</taxon>
        <taxon>Pseudomonadati</taxon>
        <taxon>Pseudomonadota</taxon>
        <taxon>Gammaproteobacteria</taxon>
        <taxon>Enterobacterales</taxon>
        <taxon>Hafniaceae</taxon>
        <taxon>Edwardsiella</taxon>
    </lineage>
</organism>
<accession>A0AC61TIN0</accession>
<dbReference type="Proteomes" id="UP000245918">
    <property type="component" value="Chromosome"/>
</dbReference>
<protein>
    <submittedName>
        <fullName evidence="1">Lysozyme</fullName>
    </submittedName>
</protein>
<reference evidence="1" key="1">
    <citation type="submission" date="2021-09" db="EMBL/GenBank/DDBJ databases">
        <title>Comparative genomics of Edwardsiella genus reveals species-based diversity.</title>
        <authorList>
            <person name="Tekedar H.C."/>
            <person name="Kumru S."/>
            <person name="Waldbieser G.C."/>
            <person name="Reichley S.R."/>
            <person name="Lawrence M.L."/>
            <person name="Griffin M.J."/>
        </authorList>
    </citation>
    <scope>NUCLEOTIDE SEQUENCE</scope>
    <source>
        <strain evidence="1">ATCC 15947</strain>
    </source>
</reference>
<keyword evidence="2" id="KW-1185">Reference proteome</keyword>
<name>A0AC61TIN0_EDWTA</name>
<proteinExistence type="predicted"/>
<dbReference type="EMBL" id="CP084506">
    <property type="protein sequence ID" value="UCQ00298.1"/>
    <property type="molecule type" value="Genomic_DNA"/>
</dbReference>